<feature type="compositionally biased region" description="Basic and acidic residues" evidence="1">
    <location>
        <begin position="1"/>
        <end position="15"/>
    </location>
</feature>
<gene>
    <name evidence="3" type="ORF">N8I77_006897</name>
</gene>
<dbReference type="SUPFAM" id="SSF51338">
    <property type="entry name" value="Composite domain of metallo-dependent hydrolases"/>
    <property type="match status" value="1"/>
</dbReference>
<sequence>MRTRPDQDSHAHERTVPLQDHPPRRQASPIPEEAYRPWKLPRQQAYVFVNINIVDTIAGKILPGRIVRIEDGQITSITPPSDLPPTDTPQLPNQTDPKDEAIYINSAGKYLSPGLIDAHVHLTSVPGTADLQSAMATPAAVSALRQPFQCKAMLERGYTSARDCGGASLALKEAIAEGVFPGPRLFIAGHALSQTGGHGDRRGAHEDDIEGLACAGELGGLSVVVDGVPEVLRAARTQLRRGADFLKLMAGGGVASPTDRLGGVQFTADEMRAAAEAADAAGTFATAHAYTPRAIRRAVEGGVRGVEHGNFIDGETARYMADNGVYLTPTLVTYQAMADPKYAAFLPGGNQEKNKQVLEQGLKSVKIAHDAGVRMCLGSDLLSFLGVEQLKEFGLRAQVLGSEEVLRHATVNPARMLGQEERLGQVKEGFVADLLVLNSNPLEDITIFEKPEKHLLGVIKEGRVYASRWSKLPIDVEPRKTLLE</sequence>
<feature type="region of interest" description="Disordered" evidence="1">
    <location>
        <begin position="73"/>
        <end position="96"/>
    </location>
</feature>
<dbReference type="Pfam" id="PF01979">
    <property type="entry name" value="Amidohydro_1"/>
    <property type="match status" value="1"/>
</dbReference>
<accession>A0AAD9SJ30</accession>
<evidence type="ECO:0000256" key="1">
    <source>
        <dbReference type="SAM" id="MobiDB-lite"/>
    </source>
</evidence>
<feature type="domain" description="Amidohydrolase-related" evidence="2">
    <location>
        <begin position="110"/>
        <end position="464"/>
    </location>
</feature>
<dbReference type="GO" id="GO:0016810">
    <property type="term" value="F:hydrolase activity, acting on carbon-nitrogen (but not peptide) bonds"/>
    <property type="evidence" value="ECO:0007669"/>
    <property type="project" value="InterPro"/>
</dbReference>
<evidence type="ECO:0000313" key="4">
    <source>
        <dbReference type="Proteomes" id="UP001265746"/>
    </source>
</evidence>
<dbReference type="InterPro" id="IPR006680">
    <property type="entry name" value="Amidohydro-rel"/>
</dbReference>
<reference evidence="3" key="1">
    <citation type="submission" date="2023-06" db="EMBL/GenBank/DDBJ databases">
        <authorList>
            <person name="Noh H."/>
        </authorList>
    </citation>
    <scope>NUCLEOTIDE SEQUENCE</scope>
    <source>
        <strain evidence="3">DUCC20226</strain>
    </source>
</reference>
<dbReference type="InterPro" id="IPR057744">
    <property type="entry name" value="OTAase-like"/>
</dbReference>
<dbReference type="CDD" id="cd01299">
    <property type="entry name" value="Met_dep_hydrolase_A"/>
    <property type="match status" value="1"/>
</dbReference>
<comment type="caution">
    <text evidence="3">The sequence shown here is derived from an EMBL/GenBank/DDBJ whole genome shotgun (WGS) entry which is preliminary data.</text>
</comment>
<dbReference type="Proteomes" id="UP001265746">
    <property type="component" value="Unassembled WGS sequence"/>
</dbReference>
<evidence type="ECO:0000313" key="3">
    <source>
        <dbReference type="EMBL" id="KAK2608278.1"/>
    </source>
</evidence>
<evidence type="ECO:0000259" key="2">
    <source>
        <dbReference type="Pfam" id="PF01979"/>
    </source>
</evidence>
<dbReference type="PANTHER" id="PTHR43135">
    <property type="entry name" value="ALPHA-D-RIBOSE 1-METHYLPHOSPHONATE 5-TRIPHOSPHATE DIPHOSPHATASE"/>
    <property type="match status" value="1"/>
</dbReference>
<dbReference type="Gene3D" id="2.30.40.10">
    <property type="entry name" value="Urease, subunit C, domain 1"/>
    <property type="match status" value="1"/>
</dbReference>
<dbReference type="SUPFAM" id="SSF51556">
    <property type="entry name" value="Metallo-dependent hydrolases"/>
    <property type="match status" value="1"/>
</dbReference>
<dbReference type="AlphaFoldDB" id="A0AAD9SJ30"/>
<feature type="region of interest" description="Disordered" evidence="1">
    <location>
        <begin position="1"/>
        <end position="35"/>
    </location>
</feature>
<name>A0AAD9SJ30_PHOAM</name>
<dbReference type="InterPro" id="IPR011059">
    <property type="entry name" value="Metal-dep_hydrolase_composite"/>
</dbReference>
<proteinExistence type="predicted"/>
<dbReference type="InterPro" id="IPR051781">
    <property type="entry name" value="Metallo-dep_Hydrolase"/>
</dbReference>
<dbReference type="EMBL" id="JAUJFL010000003">
    <property type="protein sequence ID" value="KAK2608278.1"/>
    <property type="molecule type" value="Genomic_DNA"/>
</dbReference>
<dbReference type="InterPro" id="IPR032466">
    <property type="entry name" value="Metal_Hydrolase"/>
</dbReference>
<protein>
    <recommendedName>
        <fullName evidence="2">Amidohydrolase-related domain-containing protein</fullName>
    </recommendedName>
</protein>
<dbReference type="PANTHER" id="PTHR43135:SF3">
    <property type="entry name" value="ALPHA-D-RIBOSE 1-METHYLPHOSPHONATE 5-TRIPHOSPHATE DIPHOSPHATASE"/>
    <property type="match status" value="1"/>
</dbReference>
<organism evidence="3 4">
    <name type="scientific">Phomopsis amygdali</name>
    <name type="common">Fusicoccum amygdali</name>
    <dbReference type="NCBI Taxonomy" id="1214568"/>
    <lineage>
        <taxon>Eukaryota</taxon>
        <taxon>Fungi</taxon>
        <taxon>Dikarya</taxon>
        <taxon>Ascomycota</taxon>
        <taxon>Pezizomycotina</taxon>
        <taxon>Sordariomycetes</taxon>
        <taxon>Sordariomycetidae</taxon>
        <taxon>Diaporthales</taxon>
        <taxon>Diaporthaceae</taxon>
        <taxon>Diaporthe</taxon>
    </lineage>
</organism>
<keyword evidence="4" id="KW-1185">Reference proteome</keyword>
<dbReference type="Gene3D" id="3.20.20.140">
    <property type="entry name" value="Metal-dependent hydrolases"/>
    <property type="match status" value="1"/>
</dbReference>